<feature type="domain" description="Signal transduction histidine kinase dimerisation/phosphoacceptor" evidence="3">
    <location>
        <begin position="17"/>
        <end position="82"/>
    </location>
</feature>
<organism evidence="4 5">
    <name type="scientific">Siccirubricoccus soli</name>
    <dbReference type="NCBI Taxonomy" id="2899147"/>
    <lineage>
        <taxon>Bacteria</taxon>
        <taxon>Pseudomonadati</taxon>
        <taxon>Pseudomonadota</taxon>
        <taxon>Alphaproteobacteria</taxon>
        <taxon>Acetobacterales</taxon>
        <taxon>Roseomonadaceae</taxon>
        <taxon>Siccirubricoccus</taxon>
    </lineage>
</organism>
<name>A0ABT1CYN4_9PROT</name>
<comment type="catalytic activity">
    <reaction evidence="1">
        <text>ATP + protein L-histidine = ADP + protein N-phospho-L-histidine.</text>
        <dbReference type="EC" id="2.7.13.3"/>
    </reaction>
</comment>
<sequence length="206" mass="22041">MAKDGTAAERRAARLATLTSLARPVQHEVNNLLTVVFANLELLRRTAAEGPPQRQLGRIQEAARRFETTTRAMLSLLRRPPEGLATLRLSEVVEALRPLLQLLLPAPGTLRLALEVEDAPITLDRAVFEETLLSLAAEVAEALPAGEGLGLELEALPEVTELRLTLPPELGALALQRLAALARAAGGEAAPMEGGWRLRLPVSAPG</sequence>
<dbReference type="InterPro" id="IPR003661">
    <property type="entry name" value="HisK_dim/P_dom"/>
</dbReference>
<dbReference type="Gene3D" id="1.10.287.130">
    <property type="match status" value="1"/>
</dbReference>
<dbReference type="RefSeq" id="WP_252951368.1">
    <property type="nucleotide sequence ID" value="NZ_JAFIRR010000007.1"/>
</dbReference>
<proteinExistence type="predicted"/>
<evidence type="ECO:0000259" key="3">
    <source>
        <dbReference type="SMART" id="SM00388"/>
    </source>
</evidence>
<comment type="caution">
    <text evidence="4">The sequence shown here is derived from an EMBL/GenBank/DDBJ whole genome shotgun (WGS) entry which is preliminary data.</text>
</comment>
<keyword evidence="5" id="KW-1185">Reference proteome</keyword>
<gene>
    <name evidence="4" type="ORF">JYK14_01100</name>
</gene>
<dbReference type="CDD" id="cd00082">
    <property type="entry name" value="HisKA"/>
    <property type="match status" value="1"/>
</dbReference>
<evidence type="ECO:0000313" key="4">
    <source>
        <dbReference type="EMBL" id="MCO6414778.1"/>
    </source>
</evidence>
<evidence type="ECO:0000313" key="5">
    <source>
        <dbReference type="Proteomes" id="UP001523392"/>
    </source>
</evidence>
<dbReference type="EMBL" id="JAFIRR010000007">
    <property type="protein sequence ID" value="MCO6414778.1"/>
    <property type="molecule type" value="Genomic_DNA"/>
</dbReference>
<evidence type="ECO:0000256" key="1">
    <source>
        <dbReference type="ARBA" id="ARBA00000085"/>
    </source>
</evidence>
<dbReference type="Proteomes" id="UP001523392">
    <property type="component" value="Unassembled WGS sequence"/>
</dbReference>
<evidence type="ECO:0000256" key="2">
    <source>
        <dbReference type="ARBA" id="ARBA00012438"/>
    </source>
</evidence>
<reference evidence="4 5" key="1">
    <citation type="submission" date="2021-12" db="EMBL/GenBank/DDBJ databases">
        <title>Siccirubricoccus leaddurans sp. nov., a high concentration Zn2+ tolerance bacterium.</title>
        <authorList>
            <person name="Cao Y."/>
        </authorList>
    </citation>
    <scope>NUCLEOTIDE SEQUENCE [LARGE SCALE GENOMIC DNA]</scope>
    <source>
        <strain evidence="4 5">KC 17139</strain>
    </source>
</reference>
<dbReference type="InterPro" id="IPR036097">
    <property type="entry name" value="HisK_dim/P_sf"/>
</dbReference>
<dbReference type="EC" id="2.7.13.3" evidence="2"/>
<accession>A0ABT1CYN4</accession>
<dbReference type="SMART" id="SM00388">
    <property type="entry name" value="HisKA"/>
    <property type="match status" value="1"/>
</dbReference>
<dbReference type="SUPFAM" id="SSF47384">
    <property type="entry name" value="Homodimeric domain of signal transducing histidine kinase"/>
    <property type="match status" value="1"/>
</dbReference>
<protein>
    <recommendedName>
        <fullName evidence="2">histidine kinase</fullName>
        <ecNumber evidence="2">2.7.13.3</ecNumber>
    </recommendedName>
</protein>